<evidence type="ECO:0000313" key="1">
    <source>
        <dbReference type="EMBL" id="KAF2014240.1"/>
    </source>
</evidence>
<accession>A0A6A5XNB8</accession>
<dbReference type="Proteomes" id="UP000799778">
    <property type="component" value="Unassembled WGS sequence"/>
</dbReference>
<dbReference type="AlphaFoldDB" id="A0A6A5XNB8"/>
<dbReference type="EMBL" id="ML978070">
    <property type="protein sequence ID" value="KAF2014240.1"/>
    <property type="molecule type" value="Genomic_DNA"/>
</dbReference>
<dbReference type="RefSeq" id="XP_033382579.1">
    <property type="nucleotide sequence ID" value="XM_033533187.1"/>
</dbReference>
<reference evidence="1" key="1">
    <citation type="journal article" date="2020" name="Stud. Mycol.">
        <title>101 Dothideomycetes genomes: a test case for predicting lifestyles and emergence of pathogens.</title>
        <authorList>
            <person name="Haridas S."/>
            <person name="Albert R."/>
            <person name="Binder M."/>
            <person name="Bloem J."/>
            <person name="Labutti K."/>
            <person name="Salamov A."/>
            <person name="Andreopoulos B."/>
            <person name="Baker S."/>
            <person name="Barry K."/>
            <person name="Bills G."/>
            <person name="Bluhm B."/>
            <person name="Cannon C."/>
            <person name="Castanera R."/>
            <person name="Culley D."/>
            <person name="Daum C."/>
            <person name="Ezra D."/>
            <person name="Gonzalez J."/>
            <person name="Henrissat B."/>
            <person name="Kuo A."/>
            <person name="Liang C."/>
            <person name="Lipzen A."/>
            <person name="Lutzoni F."/>
            <person name="Magnuson J."/>
            <person name="Mondo S."/>
            <person name="Nolan M."/>
            <person name="Ohm R."/>
            <person name="Pangilinan J."/>
            <person name="Park H.-J."/>
            <person name="Ramirez L."/>
            <person name="Alfaro M."/>
            <person name="Sun H."/>
            <person name="Tritt A."/>
            <person name="Yoshinaga Y."/>
            <person name="Zwiers L.-H."/>
            <person name="Turgeon B."/>
            <person name="Goodwin S."/>
            <person name="Spatafora J."/>
            <person name="Crous P."/>
            <person name="Grigoriev I."/>
        </authorList>
    </citation>
    <scope>NUCLEOTIDE SEQUENCE</scope>
    <source>
        <strain evidence="1">CBS 175.79</strain>
    </source>
</reference>
<sequence>MILHCPQKSRTKGRLITASTLLSWIPPRSLKASKDARGRGPESRCLDALYTHDQEVAQTRHFPTEMVKPKPSPLISVANDRTPIPRDTPLSCAPSAASSSVGSLTAQGQDMALAYMLKTRTIGGVYRRLELGTSGLPPRRALVRSIPDLAVCWSMVASHEFRNQTSSVGWRWRGLLGHWRVHSSLGVQNEGCCMDRSLTESCDAV</sequence>
<organism evidence="1 2">
    <name type="scientific">Aaosphaeria arxii CBS 175.79</name>
    <dbReference type="NCBI Taxonomy" id="1450172"/>
    <lineage>
        <taxon>Eukaryota</taxon>
        <taxon>Fungi</taxon>
        <taxon>Dikarya</taxon>
        <taxon>Ascomycota</taxon>
        <taxon>Pezizomycotina</taxon>
        <taxon>Dothideomycetes</taxon>
        <taxon>Pleosporomycetidae</taxon>
        <taxon>Pleosporales</taxon>
        <taxon>Pleosporales incertae sedis</taxon>
        <taxon>Aaosphaeria</taxon>
    </lineage>
</organism>
<protein>
    <submittedName>
        <fullName evidence="1">Uncharacterized protein</fullName>
    </submittedName>
</protein>
<name>A0A6A5XNB8_9PLEO</name>
<gene>
    <name evidence="1" type="ORF">BU24DRAFT_481654</name>
</gene>
<proteinExistence type="predicted"/>
<evidence type="ECO:0000313" key="2">
    <source>
        <dbReference type="Proteomes" id="UP000799778"/>
    </source>
</evidence>
<dbReference type="GeneID" id="54290584"/>
<keyword evidence="2" id="KW-1185">Reference proteome</keyword>